<dbReference type="PATRIC" id="fig|1260221.3.peg.3219"/>
<accession>U4K9P7</accession>
<sequence>MYCRFVSYKNCEVEKLSRFFSESQSYPIPKNTIILKTCHRVEYYSRYDFTPPKLPNYLNSSWQEVKGEKEVFSRIARIIFGVDSVIVGEDYITSQCRLAFMRSVVSDFPYKKVDKIINSSKCIREKHDFFTSFNYHDAAFRILSTYSKKENLKNLVIFGGGMLGQRIAKSSKNKNYKNITLVTSQPTRFIKSLKGLSNFNIKVISYKNLSLPSEYDCILATDNLSKEKKKIIFSKINNRERGSTVDFCSIPISDKYNDIKGNYCNIHSDFFLELVDLENSTLLSKVHSIESEIDTLVRNTLLENNG</sequence>
<dbReference type="GO" id="GO:0008883">
    <property type="term" value="F:glutamyl-tRNA reductase activity"/>
    <property type="evidence" value="ECO:0007669"/>
    <property type="project" value="InterPro"/>
</dbReference>
<dbReference type="Pfam" id="PF05201">
    <property type="entry name" value="GlutR_N"/>
    <property type="match status" value="1"/>
</dbReference>
<dbReference type="KEGG" id="vni:VIBNI_A3393"/>
<dbReference type="Gene3D" id="3.30.460.30">
    <property type="entry name" value="Glutamyl-tRNA reductase, N-terminal domain"/>
    <property type="match status" value="1"/>
</dbReference>
<organism evidence="2 3">
    <name type="scientific">Vibrio nigripulchritudo</name>
    <dbReference type="NCBI Taxonomy" id="28173"/>
    <lineage>
        <taxon>Bacteria</taxon>
        <taxon>Pseudomonadati</taxon>
        <taxon>Pseudomonadota</taxon>
        <taxon>Gammaproteobacteria</taxon>
        <taxon>Vibrionales</taxon>
        <taxon>Vibrionaceae</taxon>
        <taxon>Vibrio</taxon>
    </lineage>
</organism>
<dbReference type="EMBL" id="FO203526">
    <property type="protein sequence ID" value="CCO59382.1"/>
    <property type="molecule type" value="Genomic_DNA"/>
</dbReference>
<gene>
    <name evidence="2" type="ORF">VIBNI_A3393</name>
</gene>
<evidence type="ECO:0000259" key="1">
    <source>
        <dbReference type="Pfam" id="PF05201"/>
    </source>
</evidence>
<dbReference type="STRING" id="28173.VIBNI_A3393"/>
<feature type="domain" description="Glutamyl-tRNA reductase N-terminal" evidence="1">
    <location>
        <begin position="14"/>
        <end position="103"/>
    </location>
</feature>
<dbReference type="InterPro" id="IPR015895">
    <property type="entry name" value="4pyrrol_synth_GluRdtase_N"/>
</dbReference>
<evidence type="ECO:0000313" key="2">
    <source>
        <dbReference type="EMBL" id="CCO59382.1"/>
    </source>
</evidence>
<dbReference type="AlphaFoldDB" id="U4K9P7"/>
<reference evidence="2 3" key="1">
    <citation type="journal article" date="2013" name="ISME J.">
        <title>Comparative genomics of pathogenic lineages of Vibrio nigripulchritudo identifies virulence-associated traits.</title>
        <authorList>
            <person name="Goudenege D."/>
            <person name="Labreuche Y."/>
            <person name="Krin E."/>
            <person name="Ansquer D."/>
            <person name="Mangenot S."/>
            <person name="Calteau A."/>
            <person name="Medigue C."/>
            <person name="Mazel D."/>
            <person name="Polz M.F."/>
            <person name="Le Roux F."/>
        </authorList>
    </citation>
    <scope>NUCLEOTIDE SEQUENCE [LARGE SCALE GENOMIC DNA]</scope>
    <source>
        <strain evidence="3">SnF1</strain>
    </source>
</reference>
<evidence type="ECO:0000313" key="3">
    <source>
        <dbReference type="Proteomes" id="UP000016895"/>
    </source>
</evidence>
<dbReference type="GO" id="GO:0033014">
    <property type="term" value="P:tetrapyrrole biosynthetic process"/>
    <property type="evidence" value="ECO:0007669"/>
    <property type="project" value="InterPro"/>
</dbReference>
<keyword evidence="3" id="KW-1185">Reference proteome</keyword>
<dbReference type="GO" id="GO:0050661">
    <property type="term" value="F:NADP binding"/>
    <property type="evidence" value="ECO:0007669"/>
    <property type="project" value="InterPro"/>
</dbReference>
<name>U4K9P7_9VIBR</name>
<protein>
    <submittedName>
        <fullName evidence="2">Putative Glutamyl-tRNA reductase</fullName>
    </submittedName>
</protein>
<dbReference type="SUPFAM" id="SSF69742">
    <property type="entry name" value="Glutamyl tRNA-reductase catalytic, N-terminal domain"/>
    <property type="match status" value="1"/>
</dbReference>
<proteinExistence type="predicted"/>
<dbReference type="Proteomes" id="UP000016895">
    <property type="component" value="Chromosome 1"/>
</dbReference>
<dbReference type="InterPro" id="IPR036343">
    <property type="entry name" value="GluRdtase_N_sf"/>
</dbReference>